<keyword evidence="3" id="KW-1185">Reference proteome</keyword>
<feature type="region of interest" description="Disordered" evidence="1">
    <location>
        <begin position="52"/>
        <end position="97"/>
    </location>
</feature>
<dbReference type="EMBL" id="LSRL02000025">
    <property type="protein sequence ID" value="TDG49252.1"/>
    <property type="molecule type" value="Genomic_DNA"/>
</dbReference>
<organism evidence="2 3">
    <name type="scientific">Drosophila navojoa</name>
    <name type="common">Fruit fly</name>
    <dbReference type="NCBI Taxonomy" id="7232"/>
    <lineage>
        <taxon>Eukaryota</taxon>
        <taxon>Metazoa</taxon>
        <taxon>Ecdysozoa</taxon>
        <taxon>Arthropoda</taxon>
        <taxon>Hexapoda</taxon>
        <taxon>Insecta</taxon>
        <taxon>Pterygota</taxon>
        <taxon>Neoptera</taxon>
        <taxon>Endopterygota</taxon>
        <taxon>Diptera</taxon>
        <taxon>Brachycera</taxon>
        <taxon>Muscomorpha</taxon>
        <taxon>Ephydroidea</taxon>
        <taxon>Drosophilidae</taxon>
        <taxon>Drosophila</taxon>
    </lineage>
</organism>
<reference evidence="2 3" key="1">
    <citation type="journal article" date="2019" name="J. Hered.">
        <title>An Improved Genome Assembly for Drosophila navojoa, the Basal Species in the mojavensis Cluster.</title>
        <authorList>
            <person name="Vanderlinde T."/>
            <person name="Dupim E.G."/>
            <person name="Nazario-Yepiz N.O."/>
            <person name="Carvalho A.B."/>
        </authorList>
    </citation>
    <scope>NUCLEOTIDE SEQUENCE [LARGE SCALE GENOMIC DNA]</scope>
    <source>
        <strain evidence="2">Navoj_Jal97</strain>
        <tissue evidence="2">Whole organism</tissue>
    </source>
</reference>
<name>A0A484BM24_DRONA</name>
<feature type="compositionally biased region" description="Low complexity" evidence="1">
    <location>
        <begin position="62"/>
        <end position="89"/>
    </location>
</feature>
<protein>
    <submittedName>
        <fullName evidence="2">Uncharacterized protein</fullName>
    </submittedName>
</protein>
<comment type="caution">
    <text evidence="2">The sequence shown here is derived from an EMBL/GenBank/DDBJ whole genome shotgun (WGS) entry which is preliminary data.</text>
</comment>
<evidence type="ECO:0000256" key="1">
    <source>
        <dbReference type="SAM" id="MobiDB-lite"/>
    </source>
</evidence>
<accession>A0A484BM24</accession>
<gene>
    <name evidence="2" type="ORF">AWZ03_004341</name>
</gene>
<proteinExistence type="predicted"/>
<evidence type="ECO:0000313" key="3">
    <source>
        <dbReference type="Proteomes" id="UP000295192"/>
    </source>
</evidence>
<dbReference type="AlphaFoldDB" id="A0A484BM24"/>
<sequence>MTLSTTSCRLAGQMEERVPSYGTTRSLNVAKASCRHDKPNGQADCQEQEWEGMDVEEHGQGQQWAVSSSEQQQQQQSAMAAGAGVRPAAQVEPEAVK</sequence>
<dbReference type="Proteomes" id="UP000295192">
    <property type="component" value="Unassembled WGS sequence"/>
</dbReference>
<evidence type="ECO:0000313" key="2">
    <source>
        <dbReference type="EMBL" id="TDG49252.1"/>
    </source>
</evidence>